<proteinExistence type="predicted"/>
<evidence type="ECO:0000313" key="2">
    <source>
        <dbReference type="Proteomes" id="UP000245876"/>
    </source>
</evidence>
<evidence type="ECO:0000313" key="1">
    <source>
        <dbReference type="EMBL" id="PWG65566.1"/>
    </source>
</evidence>
<sequence>MNTQPIDDFLDNWKNWCIENIPLLYKEMRDNIKQQYARMDDGEITYREYARIKTGIEQRYGSTIKDWGPISKPSNPYYDRFLDYLDKEAEAKKTKLIARCHDKIGGVDSIDWLEIGRTGELEGIINGPEGRLHLHAVLAGGYNIQCLHVRFLTNKIR</sequence>
<dbReference type="RefSeq" id="WP_109057035.1">
    <property type="nucleotide sequence ID" value="NZ_QFFM01000012.1"/>
</dbReference>
<protein>
    <submittedName>
        <fullName evidence="1">Uncharacterized protein</fullName>
    </submittedName>
</protein>
<accession>A0A2U2N8Q0</accession>
<organism evidence="1 2">
    <name type="scientific">Bifidobacterium callitrichidarum</name>
    <dbReference type="NCBI Taxonomy" id="2052941"/>
    <lineage>
        <taxon>Bacteria</taxon>
        <taxon>Bacillati</taxon>
        <taxon>Actinomycetota</taxon>
        <taxon>Actinomycetes</taxon>
        <taxon>Bifidobacteriales</taxon>
        <taxon>Bifidobacteriaceae</taxon>
        <taxon>Bifidobacterium</taxon>
    </lineage>
</organism>
<dbReference type="AlphaFoldDB" id="A0A2U2N8Q0"/>
<name>A0A2U2N8Q0_9BIFI</name>
<gene>
    <name evidence="1" type="ORF">DF196_06335</name>
</gene>
<dbReference type="Proteomes" id="UP000245876">
    <property type="component" value="Unassembled WGS sequence"/>
</dbReference>
<keyword evidence="2" id="KW-1185">Reference proteome</keyword>
<dbReference type="EMBL" id="QFFM01000012">
    <property type="protein sequence ID" value="PWG65566.1"/>
    <property type="molecule type" value="Genomic_DNA"/>
</dbReference>
<comment type="caution">
    <text evidence="1">The sequence shown here is derived from an EMBL/GenBank/DDBJ whole genome shotgun (WGS) entry which is preliminary data.</text>
</comment>
<dbReference type="OrthoDB" id="2871491at2"/>
<reference evidence="1 2" key="1">
    <citation type="journal article" date="2018" name="Int. J. Syst. Evol. Microbiol.">
        <title>Bifidobacterium callitrichidarum sp. nov. from the faeces of the emperor tamarin (Saguinus imperator).</title>
        <authorList>
            <person name="Modesto M."/>
            <person name="Michelini S."/>
            <person name="Sansosti M.C."/>
            <person name="De Filippo C."/>
            <person name="Cavalieri D."/>
            <person name="Qvirist L."/>
            <person name="Andlid T."/>
            <person name="Spiezio C."/>
            <person name="Sandri C."/>
            <person name="Pascarelli S."/>
            <person name="Sgorbati B."/>
            <person name="Mattarelli P."/>
        </authorList>
    </citation>
    <scope>NUCLEOTIDE SEQUENCE [LARGE SCALE GENOMIC DNA]</scope>
    <source>
        <strain evidence="1 2">TRI 5</strain>
    </source>
</reference>